<dbReference type="InterPro" id="IPR039426">
    <property type="entry name" value="TonB-dep_rcpt-like"/>
</dbReference>
<dbReference type="InterPro" id="IPR012910">
    <property type="entry name" value="Plug_dom"/>
</dbReference>
<accession>A0ABU7XRD7</accession>
<proteinExistence type="inferred from homology"/>
<comment type="caution">
    <text evidence="9">The sequence shown here is derived from an EMBL/GenBank/DDBJ whole genome shotgun (WGS) entry which is preliminary data.</text>
</comment>
<evidence type="ECO:0000313" key="9">
    <source>
        <dbReference type="EMBL" id="MEF3832335.1"/>
    </source>
</evidence>
<dbReference type="EMBL" id="JAODOP010000004">
    <property type="protein sequence ID" value="MEF3832335.1"/>
    <property type="molecule type" value="Genomic_DNA"/>
</dbReference>
<evidence type="ECO:0000256" key="1">
    <source>
        <dbReference type="ARBA" id="ARBA00004571"/>
    </source>
</evidence>
<sequence length="1160" mass="128527">MKKFNFSKLSPCGKLFKFDLKMKLTTLLFIVALFQIQANNTYSQNTKITLKLDNVSIEDVFKNIETLSEFKFLYNHKRIDAGRKVSINFNKERISDILESLFLDTDIYFKVKKKQIILKTGKNKKPVLKIETSILQQTEIKGTITDPNGVPIPGVNILVIGTNKGTQTDFDGNYSISANDGDTLRFSFLGYSSVDVVVGPQAVYDLSMKENVSDLEEVVVVGYSTAIKKTITSSVASIKAEKLNEIPNTSLGGAIAGRIAGVRVDRTSGKPGRSSNINVRGADQTGFGGSTEPLYVIDGIALDKANFDRLDVSEVETVTVLKDAASAAVYGARAANGVVLVTTKKGKRGAPVLNFTSNIGTTSPVRQPKFTSAYETALLINQDKDFNNAAPDDGGRINPEELEFLRTAGFKNFSEEVQETPVLNRYALTASGATENVNYFISGSHVKESGTVPNLDYKKTTFRAKVNVALSDNLDVSLNISTSNDLREEFYWRWNQGDEDFGDFYRTFGRNGAWGNATRNGEFVANNNGWNAANLVNEGGGHNDRKASNTNYIIDANYKIPKVKGLVAGFTYSQINESTERELFRRPMTAVVFGTVPGNRFELTDEIVGTRVRTDGGNTPRLNQINGTTETVQINARLKYDNTFGNHKVNAFFNYEQTEIESAGINAFVRNLLSEDILVLNAISGADDEQFVGGSKSEDGRQSYIGAVGYNFKDKYLLNASFRYDGSVQFLPEQQFGFFPSISAGWIASEEGFFKEKLGFFDFFKVRYSWGKTGNDDIGDGFNFEFIQNYNLLGASGPIFGTGTSQSNRLSIQGLPNRFLTWSTQESYNFGIDFKMLSNKLSTTLDIFTNKRTDLFGNRIQTTPTTFGDSPPRVNYGANTTKGFEILLNYNDNISNNLSYEVGLNFSKATTKFDIFDEADDTRPHLVRTGQFTGRNDLLGYRALGIIRTQEQLDGLIADGYSFNGQTPVLGELYYADLRGPAATDPQANTPDGIIDDNDREVLANHSSAPYNYGMTLGLNYKGFKLQAFLQGTAGAHQYRPQNSRFTFAGAGESSWTAWNDSWTPDNPNASYPRYNSRNNLTNSSFWLEKADFIRLKNLNIGYTLPDNVVNKIGVEDITLFANGTNLFMVYSAVKDYDPETTGRVIPLNKSYTFGVNITF</sequence>
<dbReference type="InterPro" id="IPR037066">
    <property type="entry name" value="Plug_dom_sf"/>
</dbReference>
<keyword evidence="4 7" id="KW-0812">Transmembrane</keyword>
<dbReference type="Gene3D" id="2.40.170.20">
    <property type="entry name" value="TonB-dependent receptor, beta-barrel domain"/>
    <property type="match status" value="1"/>
</dbReference>
<dbReference type="InterPro" id="IPR023996">
    <property type="entry name" value="TonB-dep_OMP_SusC/RagA"/>
</dbReference>
<evidence type="ECO:0000256" key="3">
    <source>
        <dbReference type="ARBA" id="ARBA00022452"/>
    </source>
</evidence>
<dbReference type="Gene3D" id="2.60.40.1120">
    <property type="entry name" value="Carboxypeptidase-like, regulatory domain"/>
    <property type="match status" value="1"/>
</dbReference>
<dbReference type="SUPFAM" id="SSF49464">
    <property type="entry name" value="Carboxypeptidase regulatory domain-like"/>
    <property type="match status" value="1"/>
</dbReference>
<organism evidence="9 10">
    <name type="scientific">Flavivirga spongiicola</name>
    <dbReference type="NCBI Taxonomy" id="421621"/>
    <lineage>
        <taxon>Bacteria</taxon>
        <taxon>Pseudomonadati</taxon>
        <taxon>Bacteroidota</taxon>
        <taxon>Flavobacteriia</taxon>
        <taxon>Flavobacteriales</taxon>
        <taxon>Flavobacteriaceae</taxon>
        <taxon>Flavivirga</taxon>
    </lineage>
</organism>
<dbReference type="Proteomes" id="UP001337305">
    <property type="component" value="Unassembled WGS sequence"/>
</dbReference>
<evidence type="ECO:0000313" key="10">
    <source>
        <dbReference type="Proteomes" id="UP001337305"/>
    </source>
</evidence>
<reference evidence="9 10" key="1">
    <citation type="submission" date="2022-09" db="EMBL/GenBank/DDBJ databases">
        <title>Genome sequencing of Flavivirga sp. MEBiC05379.</title>
        <authorList>
            <person name="Oh H.-M."/>
            <person name="Kwon K.K."/>
            <person name="Park M.J."/>
            <person name="Yang S.-H."/>
        </authorList>
    </citation>
    <scope>NUCLEOTIDE SEQUENCE [LARGE SCALE GENOMIC DNA]</scope>
    <source>
        <strain evidence="9 10">MEBiC05379</strain>
    </source>
</reference>
<dbReference type="Pfam" id="PF13715">
    <property type="entry name" value="CarbopepD_reg_2"/>
    <property type="match status" value="1"/>
</dbReference>
<dbReference type="InterPro" id="IPR008969">
    <property type="entry name" value="CarboxyPept-like_regulatory"/>
</dbReference>
<keyword evidence="5 7" id="KW-0472">Membrane</keyword>
<keyword evidence="9" id="KW-0675">Receptor</keyword>
<dbReference type="InterPro" id="IPR036942">
    <property type="entry name" value="Beta-barrel_TonB_sf"/>
</dbReference>
<keyword evidence="6 7" id="KW-0998">Cell outer membrane</keyword>
<name>A0ABU7XRD7_9FLAO</name>
<protein>
    <submittedName>
        <fullName evidence="9">TonB-dependent receptor</fullName>
    </submittedName>
</protein>
<dbReference type="NCBIfam" id="TIGR04056">
    <property type="entry name" value="OMP_RagA_SusC"/>
    <property type="match status" value="1"/>
</dbReference>
<dbReference type="InterPro" id="IPR023997">
    <property type="entry name" value="TonB-dep_OMP_SusC/RagA_CS"/>
</dbReference>
<dbReference type="SUPFAM" id="SSF56935">
    <property type="entry name" value="Porins"/>
    <property type="match status" value="1"/>
</dbReference>
<gene>
    <name evidence="9" type="ORF">N1F79_04285</name>
</gene>
<evidence type="ECO:0000256" key="5">
    <source>
        <dbReference type="ARBA" id="ARBA00023136"/>
    </source>
</evidence>
<evidence type="ECO:0000256" key="6">
    <source>
        <dbReference type="ARBA" id="ARBA00023237"/>
    </source>
</evidence>
<evidence type="ECO:0000256" key="2">
    <source>
        <dbReference type="ARBA" id="ARBA00022448"/>
    </source>
</evidence>
<comment type="similarity">
    <text evidence="7">Belongs to the TonB-dependent receptor family.</text>
</comment>
<feature type="domain" description="TonB-dependent receptor plug" evidence="8">
    <location>
        <begin position="228"/>
        <end position="338"/>
    </location>
</feature>
<evidence type="ECO:0000259" key="8">
    <source>
        <dbReference type="Pfam" id="PF07715"/>
    </source>
</evidence>
<dbReference type="PROSITE" id="PS52016">
    <property type="entry name" value="TONB_DEPENDENT_REC_3"/>
    <property type="match status" value="1"/>
</dbReference>
<dbReference type="Gene3D" id="2.170.130.10">
    <property type="entry name" value="TonB-dependent receptor, plug domain"/>
    <property type="match status" value="1"/>
</dbReference>
<dbReference type="RefSeq" id="WP_303304716.1">
    <property type="nucleotide sequence ID" value="NZ_JAODOP010000004.1"/>
</dbReference>
<keyword evidence="2 7" id="KW-0813">Transport</keyword>
<dbReference type="NCBIfam" id="TIGR04057">
    <property type="entry name" value="SusC_RagA_signa"/>
    <property type="match status" value="1"/>
</dbReference>
<keyword evidence="10" id="KW-1185">Reference proteome</keyword>
<evidence type="ECO:0000256" key="4">
    <source>
        <dbReference type="ARBA" id="ARBA00022692"/>
    </source>
</evidence>
<evidence type="ECO:0000256" key="7">
    <source>
        <dbReference type="PROSITE-ProRule" id="PRU01360"/>
    </source>
</evidence>
<keyword evidence="3 7" id="KW-1134">Transmembrane beta strand</keyword>
<comment type="subcellular location">
    <subcellularLocation>
        <location evidence="1 7">Cell outer membrane</location>
        <topology evidence="1 7">Multi-pass membrane protein</topology>
    </subcellularLocation>
</comment>
<dbReference type="Pfam" id="PF07715">
    <property type="entry name" value="Plug"/>
    <property type="match status" value="1"/>
</dbReference>